<dbReference type="CDD" id="cd03801">
    <property type="entry name" value="GT4_PimA-like"/>
    <property type="match status" value="1"/>
</dbReference>
<dbReference type="SUPFAM" id="SSF53756">
    <property type="entry name" value="UDP-Glycosyltransferase/glycogen phosphorylase"/>
    <property type="match status" value="1"/>
</dbReference>
<evidence type="ECO:0000256" key="1">
    <source>
        <dbReference type="ARBA" id="ARBA00009481"/>
    </source>
</evidence>
<name>A0A964E5P5_9PROT</name>
<dbReference type="EMBL" id="JAESVA010000009">
    <property type="protein sequence ID" value="MCB8882734.1"/>
    <property type="molecule type" value="Genomic_DNA"/>
</dbReference>
<keyword evidence="3" id="KW-0808">Transferase</keyword>
<comment type="similarity">
    <text evidence="1">Belongs to the glycosyltransferase group 1 family. Glycosyltransferase 4 subfamily.</text>
</comment>
<sequence length="432" mass="48438">MLAHRSADGAGFAQAEADLAPKNLVIAKHPDLGWRLVHLHDESSKLRAPEAIVAALCDPAQSTIIDGVTIEAMPGPDNVALREGRLYLSAGKTSELLFAAPHRLSWEIFEAARPGLLAYQLWRPAATMGGTQLMQHGLSQRLGQDLDAINLQPHRPDLDRLDDRPLVIWLHNDASDNFRWCADAQMTRHVAAFVFVSHWQCKRFLGRFPTLPAERCHVIHNATDIDGPIRPWPTEKPWRWRCAYTSAPDRGLSILLDAWERLDPGDAELHIWSSFRLWGQRFSDASYQSIFAHARRLPGVIYHGIRPNAEIRAALRDMHFLTYPATFDETACIAVMEAMGAGVRVIATSRAALPETTAGFAHLYATGNDREARVTDFARELAEEFRNPWGGRPSMALAAQDYARAVYNWPSCLQAWRQLISRLTDQKAQPPN</sequence>
<evidence type="ECO:0000256" key="2">
    <source>
        <dbReference type="ARBA" id="ARBA00022676"/>
    </source>
</evidence>
<evidence type="ECO:0000313" key="5">
    <source>
        <dbReference type="Proteomes" id="UP000721844"/>
    </source>
</evidence>
<accession>A0A964E5P5</accession>
<dbReference type="RefSeq" id="WP_227309392.1">
    <property type="nucleotide sequence ID" value="NZ_JAESVA010000009.1"/>
</dbReference>
<dbReference type="PANTHER" id="PTHR12526:SF640">
    <property type="entry name" value="COLANIC ACID BIOSYNTHESIS GLYCOSYLTRANSFERASE WCAL-RELATED"/>
    <property type="match status" value="1"/>
</dbReference>
<evidence type="ECO:0000256" key="3">
    <source>
        <dbReference type="ARBA" id="ARBA00022679"/>
    </source>
</evidence>
<dbReference type="Proteomes" id="UP000721844">
    <property type="component" value="Unassembled WGS sequence"/>
</dbReference>
<dbReference type="GO" id="GO:0016757">
    <property type="term" value="F:glycosyltransferase activity"/>
    <property type="evidence" value="ECO:0007669"/>
    <property type="project" value="UniProtKB-KW"/>
</dbReference>
<dbReference type="Pfam" id="PF13692">
    <property type="entry name" value="Glyco_trans_1_4"/>
    <property type="match status" value="1"/>
</dbReference>
<dbReference type="PANTHER" id="PTHR12526">
    <property type="entry name" value="GLYCOSYLTRANSFERASE"/>
    <property type="match status" value="1"/>
</dbReference>
<gene>
    <name evidence="4" type="ORF">ACELLULO517_20990</name>
</gene>
<evidence type="ECO:0000313" key="4">
    <source>
        <dbReference type="EMBL" id="MCB8882734.1"/>
    </source>
</evidence>
<keyword evidence="2" id="KW-0328">Glycosyltransferase</keyword>
<dbReference type="Gene3D" id="3.40.50.2000">
    <property type="entry name" value="Glycogen Phosphorylase B"/>
    <property type="match status" value="2"/>
</dbReference>
<keyword evidence="5" id="KW-1185">Reference proteome</keyword>
<comment type="caution">
    <text evidence="4">The sequence shown here is derived from an EMBL/GenBank/DDBJ whole genome shotgun (WGS) entry which is preliminary data.</text>
</comment>
<protein>
    <submittedName>
        <fullName evidence="4">Glycosyltransferase family 4 protein</fullName>
    </submittedName>
</protein>
<reference evidence="4 5" key="1">
    <citation type="journal article" date="2021" name="Microorganisms">
        <title>Acidisoma silvae sp. nov. and Acidisomacellulosilytica sp. nov., Two Acidophilic Bacteria Isolated from Decaying Wood, Hydrolyzing Cellulose and Producing Poly-3-hydroxybutyrate.</title>
        <authorList>
            <person name="Mieszkin S."/>
            <person name="Pouder E."/>
            <person name="Uroz S."/>
            <person name="Simon-Colin C."/>
            <person name="Alain K."/>
        </authorList>
    </citation>
    <scope>NUCLEOTIDE SEQUENCE [LARGE SCALE GENOMIC DNA]</scope>
    <source>
        <strain evidence="4 5">HW T5.17</strain>
    </source>
</reference>
<proteinExistence type="inferred from homology"/>
<dbReference type="AlphaFoldDB" id="A0A964E5P5"/>
<organism evidence="4 5">
    <name type="scientific">Acidisoma cellulosilyticum</name>
    <dbReference type="NCBI Taxonomy" id="2802395"/>
    <lineage>
        <taxon>Bacteria</taxon>
        <taxon>Pseudomonadati</taxon>
        <taxon>Pseudomonadota</taxon>
        <taxon>Alphaproteobacteria</taxon>
        <taxon>Acetobacterales</taxon>
        <taxon>Acidocellaceae</taxon>
        <taxon>Acidisoma</taxon>
    </lineage>
</organism>